<protein>
    <recommendedName>
        <fullName evidence="3">KaiC-like domain-containing protein</fullName>
    </recommendedName>
</protein>
<dbReference type="EMBL" id="CP003167">
    <property type="protein sequence ID" value="AGB02770.1"/>
    <property type="molecule type" value="Genomic_DNA"/>
</dbReference>
<dbReference type="InParanoid" id="L0HFJ4"/>
<proteinExistence type="predicted"/>
<name>L0HFJ4_METFS</name>
<reference evidence="2" key="1">
    <citation type="submission" date="2011-12" db="EMBL/GenBank/DDBJ databases">
        <title>Complete sequence of Methanoregula formicicum SMSP.</title>
        <authorList>
            <person name="Lucas S."/>
            <person name="Han J."/>
            <person name="Lapidus A."/>
            <person name="Cheng J.-F."/>
            <person name="Goodwin L."/>
            <person name="Pitluck S."/>
            <person name="Peters L."/>
            <person name="Ovchinnikova G."/>
            <person name="Teshima H."/>
            <person name="Detter J.C."/>
            <person name="Han C."/>
            <person name="Tapia R."/>
            <person name="Land M."/>
            <person name="Hauser L."/>
            <person name="Kyrpides N."/>
            <person name="Ivanova N."/>
            <person name="Pagani I."/>
            <person name="Imachi H."/>
            <person name="Tamaki H."/>
            <person name="Sekiguchi Y."/>
            <person name="Kamagata Y."/>
            <person name="Cadillo-Quiroz H."/>
            <person name="Zinder S."/>
            <person name="Liu W.-T."/>
            <person name="Woyke T."/>
        </authorList>
    </citation>
    <scope>NUCLEOTIDE SEQUENCE [LARGE SCALE GENOMIC DNA]</scope>
    <source>
        <strain evidence="2">DSM 22288 / NBRC 105244 / SMSP</strain>
    </source>
</reference>
<dbReference type="HOGENOM" id="CLU_121268_1_0_2"/>
<reference evidence="1 2" key="2">
    <citation type="journal article" date="2014" name="Genome Announc.">
        <title>Complete Genome Sequence of Methanoregula formicica SMSPT, a Mesophilic Hydrogenotrophic Methanogen Isolated from a Methanogenic Upflow Anaerobic Sludge Blanket Reactor.</title>
        <authorList>
            <person name="Yamamoto K."/>
            <person name="Tamaki H."/>
            <person name="Cadillo-Quiroz H."/>
            <person name="Imachi H."/>
            <person name="Kyrpides N."/>
            <person name="Woyke T."/>
            <person name="Goodwin L."/>
            <person name="Zinder S.H."/>
            <person name="Kamagata Y."/>
            <person name="Liu W.T."/>
        </authorList>
    </citation>
    <scope>NUCLEOTIDE SEQUENCE [LARGE SCALE GENOMIC DNA]</scope>
    <source>
        <strain evidence="2">DSM 22288 / NBRC 105244 / SMSP</strain>
    </source>
</reference>
<gene>
    <name evidence="1" type="ordered locus">Metfor_1746</name>
</gene>
<keyword evidence="2" id="KW-1185">Reference proteome</keyword>
<dbReference type="eggNOG" id="arCOG02452">
    <property type="taxonomic scope" value="Archaea"/>
</dbReference>
<evidence type="ECO:0000313" key="2">
    <source>
        <dbReference type="Proteomes" id="UP000010824"/>
    </source>
</evidence>
<organism evidence="1 2">
    <name type="scientific">Methanoregula formicica (strain DSM 22288 / NBRC 105244 / SMSP)</name>
    <dbReference type="NCBI Taxonomy" id="593750"/>
    <lineage>
        <taxon>Archaea</taxon>
        <taxon>Methanobacteriati</taxon>
        <taxon>Methanobacteriota</taxon>
        <taxon>Stenosarchaea group</taxon>
        <taxon>Methanomicrobia</taxon>
        <taxon>Methanomicrobiales</taxon>
        <taxon>Methanoregulaceae</taxon>
        <taxon>Methanoregula</taxon>
    </lineage>
</organism>
<dbReference type="AlphaFoldDB" id="L0HFJ4"/>
<dbReference type="KEGG" id="mfo:Metfor_1746"/>
<dbReference type="STRING" id="593750.Metfor_1746"/>
<dbReference type="Pfam" id="PF24336">
    <property type="entry name" value="DUF7504"/>
    <property type="match status" value="1"/>
</dbReference>
<sequence length="178" mass="19596">MLCLLVAQPEQIQDMNLMVMKKILASGCTPLIVTVNKPYKVLTKIYAKEGIGPESYFVIDAVTQYSGGVCPPSPRVKYVNNPSNLTDLGIAITELLKQMPEGKKCILFDSVSMLLIHIPSATASKFLHFVVNKLQLSDVSGIFLSVEKGLDPVVMSQMSAFVDHVMDYEQAQKQTCLL</sequence>
<accession>L0HFJ4</accession>
<evidence type="ECO:0000313" key="1">
    <source>
        <dbReference type="EMBL" id="AGB02770.1"/>
    </source>
</evidence>
<dbReference type="InterPro" id="IPR055927">
    <property type="entry name" value="DUF7504"/>
</dbReference>
<dbReference type="Proteomes" id="UP000010824">
    <property type="component" value="Chromosome"/>
</dbReference>
<evidence type="ECO:0008006" key="3">
    <source>
        <dbReference type="Google" id="ProtNLM"/>
    </source>
</evidence>